<evidence type="ECO:0008006" key="4">
    <source>
        <dbReference type="Google" id="ProtNLM"/>
    </source>
</evidence>
<name>A0A371G861_MUCPR</name>
<evidence type="ECO:0000256" key="1">
    <source>
        <dbReference type="SAM" id="MobiDB-lite"/>
    </source>
</evidence>
<accession>A0A371G861</accession>
<feature type="region of interest" description="Disordered" evidence="1">
    <location>
        <begin position="96"/>
        <end position="127"/>
    </location>
</feature>
<protein>
    <recommendedName>
        <fullName evidence="4">Retrotransposon gag domain-containing protein</fullName>
    </recommendedName>
</protein>
<sequence length="200" mass="23153">MKSMGRSMGRTLGIQGLKAHLVFYLGSFLARSKKPNIVLEFWCSLAIMQVSRGLPSGIQRNYTLQNVVNEAFLHEICIQMSQQGQEERMGKSIDDLESIDEGPNSPSSKSFQSPRSERHERPRREISGATNLQIGQPLWLWKAKTKVDQNLEYFDFDERAKVRLVTLEFGGYALVWWNQLTYDMRAMRKALIESWHELIR</sequence>
<feature type="compositionally biased region" description="Basic and acidic residues" evidence="1">
    <location>
        <begin position="115"/>
        <end position="126"/>
    </location>
</feature>
<dbReference type="AlphaFoldDB" id="A0A371G861"/>
<comment type="caution">
    <text evidence="2">The sequence shown here is derived from an EMBL/GenBank/DDBJ whole genome shotgun (WGS) entry which is preliminary data.</text>
</comment>
<dbReference type="OrthoDB" id="1934635at2759"/>
<feature type="compositionally biased region" description="Low complexity" evidence="1">
    <location>
        <begin position="103"/>
        <end position="114"/>
    </location>
</feature>
<organism evidence="2 3">
    <name type="scientific">Mucuna pruriens</name>
    <name type="common">Velvet bean</name>
    <name type="synonym">Dolichos pruriens</name>
    <dbReference type="NCBI Taxonomy" id="157652"/>
    <lineage>
        <taxon>Eukaryota</taxon>
        <taxon>Viridiplantae</taxon>
        <taxon>Streptophyta</taxon>
        <taxon>Embryophyta</taxon>
        <taxon>Tracheophyta</taxon>
        <taxon>Spermatophyta</taxon>
        <taxon>Magnoliopsida</taxon>
        <taxon>eudicotyledons</taxon>
        <taxon>Gunneridae</taxon>
        <taxon>Pentapetalae</taxon>
        <taxon>rosids</taxon>
        <taxon>fabids</taxon>
        <taxon>Fabales</taxon>
        <taxon>Fabaceae</taxon>
        <taxon>Papilionoideae</taxon>
        <taxon>50 kb inversion clade</taxon>
        <taxon>NPAAA clade</taxon>
        <taxon>indigoferoid/millettioid clade</taxon>
        <taxon>Phaseoleae</taxon>
        <taxon>Mucuna</taxon>
    </lineage>
</organism>
<proteinExistence type="predicted"/>
<keyword evidence="3" id="KW-1185">Reference proteome</keyword>
<evidence type="ECO:0000313" key="2">
    <source>
        <dbReference type="EMBL" id="RDX86734.1"/>
    </source>
</evidence>
<reference evidence="2" key="1">
    <citation type="submission" date="2018-05" db="EMBL/GenBank/DDBJ databases">
        <title>Draft genome of Mucuna pruriens seed.</title>
        <authorList>
            <person name="Nnadi N.E."/>
            <person name="Vos R."/>
            <person name="Hasami M.H."/>
            <person name="Devisetty U.K."/>
            <person name="Aguiy J.C."/>
        </authorList>
    </citation>
    <scope>NUCLEOTIDE SEQUENCE [LARGE SCALE GENOMIC DNA]</scope>
    <source>
        <strain evidence="2">JCA_2017</strain>
    </source>
</reference>
<feature type="non-terminal residue" evidence="2">
    <location>
        <position position="1"/>
    </location>
</feature>
<evidence type="ECO:0000313" key="3">
    <source>
        <dbReference type="Proteomes" id="UP000257109"/>
    </source>
</evidence>
<gene>
    <name evidence="2" type="ORF">CR513_31895</name>
</gene>
<dbReference type="EMBL" id="QJKJ01006433">
    <property type="protein sequence ID" value="RDX86734.1"/>
    <property type="molecule type" value="Genomic_DNA"/>
</dbReference>
<dbReference type="Proteomes" id="UP000257109">
    <property type="component" value="Unassembled WGS sequence"/>
</dbReference>